<reference evidence="2" key="2">
    <citation type="submission" date="2015-01" db="EMBL/GenBank/DDBJ databases">
        <title>Evolutionary Origins and Diversification of the Mycorrhizal Mutualists.</title>
        <authorList>
            <consortium name="DOE Joint Genome Institute"/>
            <consortium name="Mycorrhizal Genomics Consortium"/>
            <person name="Kohler A."/>
            <person name="Kuo A."/>
            <person name="Nagy L.G."/>
            <person name="Floudas D."/>
            <person name="Copeland A."/>
            <person name="Barry K.W."/>
            <person name="Cichocki N."/>
            <person name="Veneault-Fourrey C."/>
            <person name="LaButti K."/>
            <person name="Lindquist E.A."/>
            <person name="Lipzen A."/>
            <person name="Lundell T."/>
            <person name="Morin E."/>
            <person name="Murat C."/>
            <person name="Riley R."/>
            <person name="Ohm R."/>
            <person name="Sun H."/>
            <person name="Tunlid A."/>
            <person name="Henrissat B."/>
            <person name="Grigoriev I.V."/>
            <person name="Hibbett D.S."/>
            <person name="Martin F."/>
        </authorList>
    </citation>
    <scope>NUCLEOTIDE SEQUENCE [LARGE SCALE GENOMIC DNA]</scope>
    <source>
        <strain evidence="2">Foug A</strain>
    </source>
</reference>
<gene>
    <name evidence="1" type="ORF">SCLCIDRAFT_1210923</name>
</gene>
<sequence length="59" mass="6586">MDTSSDRFQRPSISLMVSPEIDLLPSSLYDHHSDHGTPAFPYKTVLSNTFIAASFREDG</sequence>
<keyword evidence="2" id="KW-1185">Reference proteome</keyword>
<dbReference type="InParanoid" id="A0A0C3EEY8"/>
<name>A0A0C3EEY8_9AGAM</name>
<protein>
    <submittedName>
        <fullName evidence="1">Uncharacterized protein</fullName>
    </submittedName>
</protein>
<evidence type="ECO:0000313" key="2">
    <source>
        <dbReference type="Proteomes" id="UP000053989"/>
    </source>
</evidence>
<reference evidence="1 2" key="1">
    <citation type="submission" date="2014-04" db="EMBL/GenBank/DDBJ databases">
        <authorList>
            <consortium name="DOE Joint Genome Institute"/>
            <person name="Kuo A."/>
            <person name="Kohler A."/>
            <person name="Nagy L.G."/>
            <person name="Floudas D."/>
            <person name="Copeland A."/>
            <person name="Barry K.W."/>
            <person name="Cichocki N."/>
            <person name="Veneault-Fourrey C."/>
            <person name="LaButti K."/>
            <person name="Lindquist E.A."/>
            <person name="Lipzen A."/>
            <person name="Lundell T."/>
            <person name="Morin E."/>
            <person name="Murat C."/>
            <person name="Sun H."/>
            <person name="Tunlid A."/>
            <person name="Henrissat B."/>
            <person name="Grigoriev I.V."/>
            <person name="Hibbett D.S."/>
            <person name="Martin F."/>
            <person name="Nordberg H.P."/>
            <person name="Cantor M.N."/>
            <person name="Hua S.X."/>
        </authorList>
    </citation>
    <scope>NUCLEOTIDE SEQUENCE [LARGE SCALE GENOMIC DNA]</scope>
    <source>
        <strain evidence="1 2">Foug A</strain>
    </source>
</reference>
<dbReference type="EMBL" id="KN822015">
    <property type="protein sequence ID" value="KIM66879.1"/>
    <property type="molecule type" value="Genomic_DNA"/>
</dbReference>
<dbReference type="Proteomes" id="UP000053989">
    <property type="component" value="Unassembled WGS sequence"/>
</dbReference>
<proteinExistence type="predicted"/>
<organism evidence="1 2">
    <name type="scientific">Scleroderma citrinum Foug A</name>
    <dbReference type="NCBI Taxonomy" id="1036808"/>
    <lineage>
        <taxon>Eukaryota</taxon>
        <taxon>Fungi</taxon>
        <taxon>Dikarya</taxon>
        <taxon>Basidiomycota</taxon>
        <taxon>Agaricomycotina</taxon>
        <taxon>Agaricomycetes</taxon>
        <taxon>Agaricomycetidae</taxon>
        <taxon>Boletales</taxon>
        <taxon>Sclerodermatineae</taxon>
        <taxon>Sclerodermataceae</taxon>
        <taxon>Scleroderma</taxon>
    </lineage>
</organism>
<dbReference type="AlphaFoldDB" id="A0A0C3EEY8"/>
<accession>A0A0C3EEY8</accession>
<dbReference type="HOGENOM" id="CLU_2962180_0_0_1"/>
<evidence type="ECO:0000313" key="1">
    <source>
        <dbReference type="EMBL" id="KIM66879.1"/>
    </source>
</evidence>